<accession>A0ABS9UQH1</accession>
<gene>
    <name evidence="2" type="ORF">MM236_12740</name>
</gene>
<evidence type="ECO:0000313" key="3">
    <source>
        <dbReference type="Proteomes" id="UP001165488"/>
    </source>
</evidence>
<dbReference type="SMART" id="SM00554">
    <property type="entry name" value="FAS1"/>
    <property type="match status" value="1"/>
</dbReference>
<protein>
    <submittedName>
        <fullName evidence="2">Fasciclin domain-containing protein</fullName>
    </submittedName>
</protein>
<dbReference type="PROSITE" id="PS51257">
    <property type="entry name" value="PROKAR_LIPOPROTEIN"/>
    <property type="match status" value="1"/>
</dbReference>
<evidence type="ECO:0000259" key="1">
    <source>
        <dbReference type="PROSITE" id="PS50213"/>
    </source>
</evidence>
<name>A0ABS9UQH1_9BACT</name>
<dbReference type="SUPFAM" id="SSF82153">
    <property type="entry name" value="FAS1 domain"/>
    <property type="match status" value="1"/>
</dbReference>
<dbReference type="InterPro" id="IPR050904">
    <property type="entry name" value="Adhesion/Biosynth-related"/>
</dbReference>
<proteinExistence type="predicted"/>
<dbReference type="Proteomes" id="UP001165488">
    <property type="component" value="Unassembled WGS sequence"/>
</dbReference>
<dbReference type="PANTHER" id="PTHR10900:SF77">
    <property type="entry name" value="FI19380P1"/>
    <property type="match status" value="1"/>
</dbReference>
<reference evidence="2" key="1">
    <citation type="submission" date="2022-03" db="EMBL/GenBank/DDBJ databases">
        <title>De novo assembled genomes of Belliella spp. (Cyclobacteriaceae) strains.</title>
        <authorList>
            <person name="Szabo A."/>
            <person name="Korponai K."/>
            <person name="Felfoldi T."/>
        </authorList>
    </citation>
    <scope>NUCLEOTIDE SEQUENCE</scope>
    <source>
        <strain evidence="2">DSM 107340</strain>
    </source>
</reference>
<comment type="caution">
    <text evidence="2">The sequence shown here is derived from an EMBL/GenBank/DDBJ whole genome shotgun (WGS) entry which is preliminary data.</text>
</comment>
<sequence>MNKIFIYAIILIFFGACSDPWDDRYQTGNDSDKALVQLLENDPELTDFAELLRTSGVAAEITGNKSYTIWAPTNTALQALPASIRNNSEALKSFVRNHIGFLESFSSEATEPLRIKMLNGKTNTFDGNSFQSSNASVNLTTKDILAKNGVIHKVNGILEPKENIWEIMQQEASNATNSYILNMLDINPITNVSTNYFQTEIVDLSNEDSVYTYIMLTDAAFENFKEELKVYYKDTLPEGEILKAYTLGVAKDLALKGAQYDELPSKLLSVDSVEVYFDQANVVEQINASNGVIYVMDKFDFKLSDKIPNIIIEGEDFDAVSGSRDRVSIRPRSWASGGRDVLVRGHGTASFHLTYHVPNANSVKYNVYWRAVNDDYIPRDNEQRIAINEVTNGTFGYQWVVRNTFEEVFVGEYEVDSYGNLKLLLTSASVTNNDWNTMVLDYIRLEPVFE</sequence>
<dbReference type="Pfam" id="PF02469">
    <property type="entry name" value="Fasciclin"/>
    <property type="match status" value="1"/>
</dbReference>
<dbReference type="PROSITE" id="PS50213">
    <property type="entry name" value="FAS1"/>
    <property type="match status" value="1"/>
</dbReference>
<dbReference type="InterPro" id="IPR000782">
    <property type="entry name" value="FAS1_domain"/>
</dbReference>
<dbReference type="EMBL" id="JAKZGS010000010">
    <property type="protein sequence ID" value="MCH7398864.1"/>
    <property type="molecule type" value="Genomic_DNA"/>
</dbReference>
<dbReference type="RefSeq" id="WP_241275362.1">
    <property type="nucleotide sequence ID" value="NZ_JAKZGS010000010.1"/>
</dbReference>
<feature type="domain" description="FAS1" evidence="1">
    <location>
        <begin position="32"/>
        <end position="158"/>
    </location>
</feature>
<keyword evidence="3" id="KW-1185">Reference proteome</keyword>
<dbReference type="Gene3D" id="2.30.180.10">
    <property type="entry name" value="FAS1 domain"/>
    <property type="match status" value="1"/>
</dbReference>
<dbReference type="InterPro" id="IPR036378">
    <property type="entry name" value="FAS1_dom_sf"/>
</dbReference>
<evidence type="ECO:0000313" key="2">
    <source>
        <dbReference type="EMBL" id="MCH7398864.1"/>
    </source>
</evidence>
<organism evidence="2 3">
    <name type="scientific">Belliella calami</name>
    <dbReference type="NCBI Taxonomy" id="2923436"/>
    <lineage>
        <taxon>Bacteria</taxon>
        <taxon>Pseudomonadati</taxon>
        <taxon>Bacteroidota</taxon>
        <taxon>Cytophagia</taxon>
        <taxon>Cytophagales</taxon>
        <taxon>Cyclobacteriaceae</taxon>
        <taxon>Belliella</taxon>
    </lineage>
</organism>
<dbReference type="PANTHER" id="PTHR10900">
    <property type="entry name" value="PERIOSTIN-RELATED"/>
    <property type="match status" value="1"/>
</dbReference>